<sequence>MRVNLPPKNKDNQGFYEKMRGLPGAVVQLVKQQAAKFMTSSELAEHGSSTPNIEIPLAAQDRLEKALHQQIALQHGGVIAPPTTVQEQQIVEQIIAQTQINNRNNVTRTQAYWACYRDYPELHWALLAHMVSRNGGWCMTDLRGELMPHLLNNDATEYIFSFLERANALIFQDAYPQLLLYAESKRRRLNLFHLLPHLHISAWMLPIWQEFWIYQDSALLTIGLIVNEQHYVEERVVQNPLYKQTVLDTALFKTQGWLQLNHVGFPFRSTSMDPPQPHLAGLILENFSKLSERIEFGKSLYAILFGAPGVLQGALAFASATPHTGSRSDYWPHLFAPIRKTPPDRKYQERLDGHSLKKGAAPFYSPPLHSAWPDRPMAPVERGDWFKLEHEPLQHISSMKVPRAFDLTQDLCLGLSKIELAVLSAQAIKKIIR</sequence>
<evidence type="ECO:0000313" key="2">
    <source>
        <dbReference type="Proteomes" id="UP000838821"/>
    </source>
</evidence>
<organism evidence="1 2">
    <name type="scientific">Paenibacillus allorhizoplanae</name>
    <dbReference type="NCBI Taxonomy" id="2905648"/>
    <lineage>
        <taxon>Bacteria</taxon>
        <taxon>Bacillati</taxon>
        <taxon>Bacillota</taxon>
        <taxon>Bacilli</taxon>
        <taxon>Bacillales</taxon>
        <taxon>Paenibacillaceae</taxon>
        <taxon>Paenibacillus</taxon>
    </lineage>
</organism>
<dbReference type="Pfam" id="PF10720">
    <property type="entry name" value="DUF2515"/>
    <property type="match status" value="1"/>
</dbReference>
<accession>A0ABM9CD13</accession>
<gene>
    <name evidence="1" type="ORF">PAECIP111891_03331</name>
</gene>
<dbReference type="EMBL" id="CAKMMW010000009">
    <property type="protein sequence ID" value="CAH1209508.1"/>
    <property type="molecule type" value="Genomic_DNA"/>
</dbReference>
<proteinExistence type="predicted"/>
<protein>
    <recommendedName>
        <fullName evidence="3">DUF2515 domain-containing protein</fullName>
    </recommendedName>
</protein>
<comment type="caution">
    <text evidence="1">The sequence shown here is derived from an EMBL/GenBank/DDBJ whole genome shotgun (WGS) entry which is preliminary data.</text>
</comment>
<name>A0ABM9CD13_9BACL</name>
<dbReference type="Proteomes" id="UP000838821">
    <property type="component" value="Unassembled WGS sequence"/>
</dbReference>
<dbReference type="RefSeq" id="WP_236288833.1">
    <property type="nucleotide sequence ID" value="NZ_CAKMMW010000009.1"/>
</dbReference>
<evidence type="ECO:0000313" key="1">
    <source>
        <dbReference type="EMBL" id="CAH1209508.1"/>
    </source>
</evidence>
<evidence type="ECO:0008006" key="3">
    <source>
        <dbReference type="Google" id="ProtNLM"/>
    </source>
</evidence>
<dbReference type="InterPro" id="IPR019658">
    <property type="entry name" value="DUF2515"/>
</dbReference>
<reference evidence="1" key="1">
    <citation type="submission" date="2022-01" db="EMBL/GenBank/DDBJ databases">
        <authorList>
            <person name="Criscuolo A."/>
        </authorList>
    </citation>
    <scope>NUCLEOTIDE SEQUENCE</scope>
    <source>
        <strain evidence="1">CIP111891</strain>
    </source>
</reference>
<keyword evidence="2" id="KW-1185">Reference proteome</keyword>